<dbReference type="InterPro" id="IPR011711">
    <property type="entry name" value="GntR_C"/>
</dbReference>
<dbReference type="Pfam" id="PF00392">
    <property type="entry name" value="GntR"/>
    <property type="match status" value="1"/>
</dbReference>
<dbReference type="GO" id="GO:0003700">
    <property type="term" value="F:DNA-binding transcription factor activity"/>
    <property type="evidence" value="ECO:0007669"/>
    <property type="project" value="InterPro"/>
</dbReference>
<dbReference type="Gene3D" id="1.20.120.530">
    <property type="entry name" value="GntR ligand-binding domain-like"/>
    <property type="match status" value="1"/>
</dbReference>
<dbReference type="PANTHER" id="PTHR43537">
    <property type="entry name" value="TRANSCRIPTIONAL REGULATOR, GNTR FAMILY"/>
    <property type="match status" value="1"/>
</dbReference>
<evidence type="ECO:0000259" key="4">
    <source>
        <dbReference type="PROSITE" id="PS50949"/>
    </source>
</evidence>
<dbReference type="InterPro" id="IPR036390">
    <property type="entry name" value="WH_DNA-bd_sf"/>
</dbReference>
<dbReference type="InterPro" id="IPR008920">
    <property type="entry name" value="TF_FadR/GntR_C"/>
</dbReference>
<name>A0A498CN59_9FIRM</name>
<evidence type="ECO:0000313" key="5">
    <source>
        <dbReference type="EMBL" id="RLL13128.1"/>
    </source>
</evidence>
<dbReference type="GO" id="GO:0003677">
    <property type="term" value="F:DNA binding"/>
    <property type="evidence" value="ECO:0007669"/>
    <property type="project" value="UniProtKB-KW"/>
</dbReference>
<dbReference type="SUPFAM" id="SSF46785">
    <property type="entry name" value="Winged helix' DNA-binding domain"/>
    <property type="match status" value="1"/>
</dbReference>
<dbReference type="Proteomes" id="UP000276301">
    <property type="component" value="Unassembled WGS sequence"/>
</dbReference>
<keyword evidence="6" id="KW-1185">Reference proteome</keyword>
<accession>A0A498CN59</accession>
<keyword evidence="1" id="KW-0805">Transcription regulation</keyword>
<sequence>MCYTGSRQPVSATGGRIMEPVRYTSITDLTVESIKELIQSDEYQIGDKLPSEQQLCEMLQVSRTCVREALRILQARRFLDIRSGKGSFILKKNELSPEVQKWVDEPDISFMDYIEVRLAMEPLAVRLAISHATGQETQALERLHERFTAAVKSGDVAGMIEGDSRFHSYIMDCSRNKLLININREMQGIINKYRTKQTRTYKNAIEPHAKIVQAFRDRDVVGGVKTMREHIYEIMRDIEAVCDELGTEGPRPPRTPG</sequence>
<dbReference type="InterPro" id="IPR036388">
    <property type="entry name" value="WH-like_DNA-bd_sf"/>
</dbReference>
<dbReference type="EMBL" id="RCHT01000004">
    <property type="protein sequence ID" value="RLL13128.1"/>
    <property type="molecule type" value="Genomic_DNA"/>
</dbReference>
<dbReference type="PANTHER" id="PTHR43537:SF5">
    <property type="entry name" value="UXU OPERON TRANSCRIPTIONAL REGULATOR"/>
    <property type="match status" value="1"/>
</dbReference>
<evidence type="ECO:0000256" key="1">
    <source>
        <dbReference type="ARBA" id="ARBA00023015"/>
    </source>
</evidence>
<protein>
    <submittedName>
        <fullName evidence="5">FadR family transcriptional regulator</fullName>
    </submittedName>
</protein>
<dbReference type="CDD" id="cd07377">
    <property type="entry name" value="WHTH_GntR"/>
    <property type="match status" value="1"/>
</dbReference>
<organism evidence="5 6">
    <name type="scientific">Anaerotruncus massiliensis</name>
    <name type="common">ex Liu et al. 2021</name>
    <dbReference type="NCBI Taxonomy" id="2321404"/>
    <lineage>
        <taxon>Bacteria</taxon>
        <taxon>Bacillati</taxon>
        <taxon>Bacillota</taxon>
        <taxon>Clostridia</taxon>
        <taxon>Eubacteriales</taxon>
        <taxon>Oscillospiraceae</taxon>
        <taxon>Anaerotruncus</taxon>
    </lineage>
</organism>
<dbReference type="SMART" id="SM00895">
    <property type="entry name" value="FCD"/>
    <property type="match status" value="1"/>
</dbReference>
<dbReference type="SUPFAM" id="SSF48008">
    <property type="entry name" value="GntR ligand-binding domain-like"/>
    <property type="match status" value="1"/>
</dbReference>
<evidence type="ECO:0000256" key="2">
    <source>
        <dbReference type="ARBA" id="ARBA00023125"/>
    </source>
</evidence>
<dbReference type="Pfam" id="PF07729">
    <property type="entry name" value="FCD"/>
    <property type="match status" value="1"/>
</dbReference>
<keyword evidence="3" id="KW-0804">Transcription</keyword>
<gene>
    <name evidence="5" type="ORF">D4A47_04075</name>
</gene>
<proteinExistence type="predicted"/>
<dbReference type="SMART" id="SM00345">
    <property type="entry name" value="HTH_GNTR"/>
    <property type="match status" value="1"/>
</dbReference>
<keyword evidence="2" id="KW-0238">DNA-binding</keyword>
<comment type="caution">
    <text evidence="5">The sequence shown here is derived from an EMBL/GenBank/DDBJ whole genome shotgun (WGS) entry which is preliminary data.</text>
</comment>
<evidence type="ECO:0000256" key="3">
    <source>
        <dbReference type="ARBA" id="ARBA00023163"/>
    </source>
</evidence>
<reference evidence="5 6" key="1">
    <citation type="submission" date="2018-10" db="EMBL/GenBank/DDBJ databases">
        <title>Anaerotruncus faecis sp. nov., isolated from human feces.</title>
        <authorList>
            <person name="Wang Y.-J."/>
        </authorList>
    </citation>
    <scope>NUCLEOTIDE SEQUENCE [LARGE SCALE GENOMIC DNA]</scope>
    <source>
        <strain evidence="5 6">22A2-44</strain>
    </source>
</reference>
<dbReference type="InterPro" id="IPR000524">
    <property type="entry name" value="Tscrpt_reg_HTH_GntR"/>
</dbReference>
<evidence type="ECO:0000313" key="6">
    <source>
        <dbReference type="Proteomes" id="UP000276301"/>
    </source>
</evidence>
<dbReference type="PRINTS" id="PR00035">
    <property type="entry name" value="HTHGNTR"/>
</dbReference>
<dbReference type="Gene3D" id="1.10.10.10">
    <property type="entry name" value="Winged helix-like DNA-binding domain superfamily/Winged helix DNA-binding domain"/>
    <property type="match status" value="1"/>
</dbReference>
<feature type="domain" description="HTH gntR-type" evidence="4">
    <location>
        <begin position="24"/>
        <end position="92"/>
    </location>
</feature>
<dbReference type="PROSITE" id="PS50949">
    <property type="entry name" value="HTH_GNTR"/>
    <property type="match status" value="1"/>
</dbReference>
<dbReference type="AlphaFoldDB" id="A0A498CN59"/>